<protein>
    <recommendedName>
        <fullName evidence="1">DUF58 domain-containing protein</fullName>
    </recommendedName>
</protein>
<evidence type="ECO:0000259" key="1">
    <source>
        <dbReference type="Pfam" id="PF01882"/>
    </source>
</evidence>
<gene>
    <name evidence="2" type="ORF">BJF92_07655</name>
</gene>
<dbReference type="PANTHER" id="PTHR33608">
    <property type="entry name" value="BLL2464 PROTEIN"/>
    <property type="match status" value="1"/>
</dbReference>
<dbReference type="RefSeq" id="WP_075632772.1">
    <property type="nucleotide sequence ID" value="NZ_MKIO01000009.1"/>
</dbReference>
<evidence type="ECO:0000313" key="2">
    <source>
        <dbReference type="EMBL" id="OLP57684.1"/>
    </source>
</evidence>
<dbReference type="Pfam" id="PF01882">
    <property type="entry name" value="DUF58"/>
    <property type="match status" value="1"/>
</dbReference>
<dbReference type="Proteomes" id="UP000186143">
    <property type="component" value="Unassembled WGS sequence"/>
</dbReference>
<accession>A0A1Q9AQJ5</accession>
<comment type="caution">
    <text evidence="2">The sequence shown here is derived from an EMBL/GenBank/DDBJ whole genome shotgun (WGS) entry which is preliminary data.</text>
</comment>
<sequence length="306" mass="34384">MTDQDLKGIVATLPELVRVRPQRGLTGFAPSGRVATHQWGANRSIYRGRGMEFAESRLYQPGDDVKSIDWRVTARTGHVHTKLFQEERERPIVILTDMRSMMQFGTRNRFKSNLAAEVAAMMAWTGHDGGDRVGGLIMTRDGLRDFPAARTRRSVLGLLEALAQETRLERPSGTEMTLAHALRRMRHRNRPGTLAFVISDFSDFGDEAETELRHLAVNAHVTNIQISDPFDAALPPRGGRLTDGEHALAVSALGGRTLERYAQEFEARKERLERVSRRHGMVCHALQTPDDPSWILHPHLNVRMAA</sequence>
<dbReference type="OrthoDB" id="9776116at2"/>
<proteinExistence type="predicted"/>
<reference evidence="2 3" key="1">
    <citation type="submission" date="2016-09" db="EMBL/GenBank/DDBJ databases">
        <title>Rhizobium sp. nov., a novel species isolated from the rice rhizosphere.</title>
        <authorList>
            <person name="Zhao J."/>
            <person name="Zhang X."/>
        </authorList>
    </citation>
    <scope>NUCLEOTIDE SEQUENCE [LARGE SCALE GENOMIC DNA]</scope>
    <source>
        <strain evidence="2 3">MH17</strain>
    </source>
</reference>
<organism evidence="2 3">
    <name type="scientific">Xaviernesmea rhizosphaerae</name>
    <dbReference type="NCBI Taxonomy" id="1672749"/>
    <lineage>
        <taxon>Bacteria</taxon>
        <taxon>Pseudomonadati</taxon>
        <taxon>Pseudomonadota</taxon>
        <taxon>Alphaproteobacteria</taxon>
        <taxon>Hyphomicrobiales</taxon>
        <taxon>Rhizobiaceae</taxon>
        <taxon>Rhizobium/Agrobacterium group</taxon>
        <taxon>Xaviernesmea</taxon>
    </lineage>
</organism>
<dbReference type="AlphaFoldDB" id="A0A1Q9AQJ5"/>
<evidence type="ECO:0000313" key="3">
    <source>
        <dbReference type="Proteomes" id="UP000186143"/>
    </source>
</evidence>
<name>A0A1Q9AQJ5_9HYPH</name>
<dbReference type="PANTHER" id="PTHR33608:SF12">
    <property type="entry name" value="DUF58 DOMAIN-CONTAINING PROTEIN"/>
    <property type="match status" value="1"/>
</dbReference>
<feature type="domain" description="DUF58" evidence="1">
    <location>
        <begin position="55"/>
        <end position="249"/>
    </location>
</feature>
<dbReference type="EMBL" id="MKIO01000009">
    <property type="protein sequence ID" value="OLP57684.1"/>
    <property type="molecule type" value="Genomic_DNA"/>
</dbReference>
<dbReference type="InterPro" id="IPR002881">
    <property type="entry name" value="DUF58"/>
</dbReference>
<dbReference type="STRING" id="1672749.BJF92_07655"/>